<evidence type="ECO:0000256" key="3">
    <source>
        <dbReference type="ARBA" id="ARBA00022670"/>
    </source>
</evidence>
<comment type="similarity">
    <text evidence="1 7 8">Belongs to the peptidase S8 family.</text>
</comment>
<comment type="caution">
    <text evidence="12">The sequence shown here is derived from an EMBL/GenBank/DDBJ whole genome shotgun (WGS) entry which is preliminary data.</text>
</comment>
<sequence>MFHPFHGRSGLLALGTALATLAATPSAFATTAATPPSATPARAATASNPSRAVTLITGDTVTVGTAADGGEITTVQGSDGRVTGFHVNKVGTDTYVYPGSALPYVAAGLLDKELFNLTRLLADGYDNAHTDHLPLIVTYTDAAARSRTQAVPSGAAKVRTLSSIQGAALTQDRDHAADLWTALTGGAASRRAQPGFTGGVAKVWLDGKVKVDLADSTAQIGAPQVWAAGNTGTGVEVAVLDTGVDTGHPDLAGKIADTASFVPEQDVTDRQGHGTHVASTIAGTGAASDGKEKGVAPGAKLLVGKVLDDTGNGQDSWVLAGMEWAAREKHAKIISMSLGAGPTDGTDPLSQAVNTLSAETGALFTIAAGNSGPYTVSTPGAADAALTVGAVDGSDMLADFSSTGPRLGDYGLKPELTAPGVDVLAARSQYAMEGEGYYQTMSGTSMATPHVAGAAALLAAAHPGWSGAQLKNALVSSTKPTPRYSPYEAGSGRLDVAAAVRNTVFASASAYSGFHPWPHEPGEKDTKEVTYTNTGDSAVTLDLAAKVPSAPQGVFTLSAPQVTVPAHGTGTVTLTADLDRVPLDGYYSGTIDASAAGTPVAHTLIGVSKEGERHDLSVTAKDRAGKPLSGRLIVVGKKIFAPFQLEETGTGTVRLPAGAYSVWLEADVEGAHGPHSLGMAMLSAPDINLDRDRAVTLDGSAARQVRAVTPQQSTSSEVRMEIYRGFGPDDYTWSALLPQPEYDSVWTLPTGKKVAEGEFIFGTRWRKEEPALTVASATRDFDDLLVQRGATPLPEGRAKLDAVFAGPGSAADFAAVQAKGKAAVVRRSDAVPVEDQAAAAAAAGARLLVIVNDGIGRLQPWWDNPYGTPNPPPLTVASLTHEEGEELITQIRHGRTPLTVVSSPTTGYLYDLVHHYDGAIPADPTYRPRQDQLARLDVSFRNHQPGRALEYRLDSWQGFALGNPLSAPAQGERTDWVSADEDTVWLEQAQIVGEVSQLSAPTRYAARSAGDLHWFGPIHRPRIGVQSSLPGRQDDAMGAYVPGWSDSGSGHVGSTYGNWQVKNALKLYQGDTLLAERPADQIYVAGLSPQRLPYRLVSENSRGEWQNPYSTSTRTEWGFTSAAGEPGVVTALPLIQLDYEVDTDAAGKARRNTELTVTPSHFPGGPSSKAINAVTLDISYDDGATWHKASLTRAGGGWTTTFHAPAGTGYVTLRTTAHDRDGNSVTQSITRAFGLK</sequence>
<dbReference type="Proteomes" id="UP001603978">
    <property type="component" value="Unassembled WGS sequence"/>
</dbReference>
<feature type="signal peptide" evidence="9">
    <location>
        <begin position="1"/>
        <end position="29"/>
    </location>
</feature>
<dbReference type="InterPro" id="IPR036852">
    <property type="entry name" value="Peptidase_S8/S53_dom_sf"/>
</dbReference>
<evidence type="ECO:0000256" key="2">
    <source>
        <dbReference type="ARBA" id="ARBA00022525"/>
    </source>
</evidence>
<evidence type="ECO:0000313" key="13">
    <source>
        <dbReference type="Proteomes" id="UP001603978"/>
    </source>
</evidence>
<dbReference type="Gene3D" id="2.60.40.10">
    <property type="entry name" value="Immunoglobulins"/>
    <property type="match status" value="1"/>
</dbReference>
<keyword evidence="5 7" id="KW-0378">Hydrolase</keyword>
<feature type="chain" id="PRO_5045537752" evidence="9">
    <location>
        <begin position="30"/>
        <end position="1236"/>
    </location>
</feature>
<organism evidence="12 13">
    <name type="scientific">Nonomuraea marmarensis</name>
    <dbReference type="NCBI Taxonomy" id="3351344"/>
    <lineage>
        <taxon>Bacteria</taxon>
        <taxon>Bacillati</taxon>
        <taxon>Actinomycetota</taxon>
        <taxon>Actinomycetes</taxon>
        <taxon>Streptosporangiales</taxon>
        <taxon>Streptosporangiaceae</taxon>
        <taxon>Nonomuraea</taxon>
    </lineage>
</organism>
<evidence type="ECO:0000256" key="9">
    <source>
        <dbReference type="SAM" id="SignalP"/>
    </source>
</evidence>
<dbReference type="SUPFAM" id="SSF52743">
    <property type="entry name" value="Subtilisin-like"/>
    <property type="match status" value="1"/>
</dbReference>
<evidence type="ECO:0000256" key="5">
    <source>
        <dbReference type="ARBA" id="ARBA00022801"/>
    </source>
</evidence>
<dbReference type="InterPro" id="IPR017296">
    <property type="entry name" value="Peptidase_S8A_SAM-P45"/>
</dbReference>
<dbReference type="RefSeq" id="WP_393174606.1">
    <property type="nucleotide sequence ID" value="NZ_JBICRM010000038.1"/>
</dbReference>
<feature type="active site" description="Charge relay system" evidence="7">
    <location>
        <position position="273"/>
    </location>
</feature>
<evidence type="ECO:0000256" key="7">
    <source>
        <dbReference type="PROSITE-ProRule" id="PRU01240"/>
    </source>
</evidence>
<feature type="active site" description="Charge relay system" evidence="7">
    <location>
        <position position="241"/>
    </location>
</feature>
<dbReference type="InterPro" id="IPR051048">
    <property type="entry name" value="Peptidase_S8/S53_subtilisin"/>
</dbReference>
<dbReference type="InterPro" id="IPR046450">
    <property type="entry name" value="PA_dom_sf"/>
</dbReference>
<dbReference type="PROSITE" id="PS00136">
    <property type="entry name" value="SUBTILASE_ASP"/>
    <property type="match status" value="1"/>
</dbReference>
<keyword evidence="13" id="KW-1185">Reference proteome</keyword>
<dbReference type="PANTHER" id="PTHR43399">
    <property type="entry name" value="SUBTILISIN-RELATED"/>
    <property type="match status" value="1"/>
</dbReference>
<dbReference type="InterPro" id="IPR023827">
    <property type="entry name" value="Peptidase_S8_Asp-AS"/>
</dbReference>
<feature type="domain" description="PA" evidence="11">
    <location>
        <begin position="809"/>
        <end position="887"/>
    </location>
</feature>
<evidence type="ECO:0000256" key="4">
    <source>
        <dbReference type="ARBA" id="ARBA00022729"/>
    </source>
</evidence>
<dbReference type="PIRSF" id="PIRSF037852">
    <property type="entry name" value="Subtilisin_rel_SAV5721"/>
    <property type="match status" value="1"/>
</dbReference>
<dbReference type="InterPro" id="IPR023828">
    <property type="entry name" value="Peptidase_S8_Ser-AS"/>
</dbReference>
<proteinExistence type="inferred from homology"/>
<gene>
    <name evidence="12" type="ORF">ACFLIM_41285</name>
</gene>
<dbReference type="Pfam" id="PF00082">
    <property type="entry name" value="Peptidase_S8"/>
    <property type="match status" value="1"/>
</dbReference>
<keyword evidence="6 7" id="KW-0720">Serine protease</keyword>
<dbReference type="Pfam" id="PF02225">
    <property type="entry name" value="PA"/>
    <property type="match status" value="1"/>
</dbReference>
<dbReference type="SUPFAM" id="SSF52025">
    <property type="entry name" value="PA domain"/>
    <property type="match status" value="1"/>
</dbReference>
<keyword evidence="4 9" id="KW-0732">Signal</keyword>
<keyword evidence="3 7" id="KW-0645">Protease</keyword>
<accession>A0ABW7ATW0</accession>
<name>A0ABW7ATW0_9ACTN</name>
<feature type="domain" description="Peptidase S8/S53" evidence="10">
    <location>
        <begin position="232"/>
        <end position="478"/>
    </location>
</feature>
<evidence type="ECO:0000256" key="6">
    <source>
        <dbReference type="ARBA" id="ARBA00022825"/>
    </source>
</evidence>
<dbReference type="PROSITE" id="PS51892">
    <property type="entry name" value="SUBTILASE"/>
    <property type="match status" value="1"/>
</dbReference>
<keyword evidence="2" id="KW-0964">Secreted</keyword>
<evidence type="ECO:0000256" key="1">
    <source>
        <dbReference type="ARBA" id="ARBA00011073"/>
    </source>
</evidence>
<dbReference type="InterPro" id="IPR000209">
    <property type="entry name" value="Peptidase_S8/S53_dom"/>
</dbReference>
<dbReference type="PANTHER" id="PTHR43399:SF4">
    <property type="entry name" value="CELL WALL-ASSOCIATED PROTEASE"/>
    <property type="match status" value="1"/>
</dbReference>
<dbReference type="InterPro" id="IPR015500">
    <property type="entry name" value="Peptidase_S8_subtilisin-rel"/>
</dbReference>
<dbReference type="EMBL" id="JBICRM010000038">
    <property type="protein sequence ID" value="MFG1709635.1"/>
    <property type="molecule type" value="Genomic_DNA"/>
</dbReference>
<dbReference type="InterPro" id="IPR003137">
    <property type="entry name" value="PA_domain"/>
</dbReference>
<evidence type="ECO:0000256" key="8">
    <source>
        <dbReference type="RuleBase" id="RU003355"/>
    </source>
</evidence>
<protein>
    <submittedName>
        <fullName evidence="12">S8 family serine peptidase</fullName>
    </submittedName>
</protein>
<dbReference type="Gene3D" id="3.50.30.30">
    <property type="match status" value="1"/>
</dbReference>
<dbReference type="Gene3D" id="3.40.50.200">
    <property type="entry name" value="Peptidase S8/S53 domain"/>
    <property type="match status" value="1"/>
</dbReference>
<dbReference type="InterPro" id="IPR022398">
    <property type="entry name" value="Peptidase_S8_His-AS"/>
</dbReference>
<feature type="active site" description="Charge relay system" evidence="7">
    <location>
        <position position="445"/>
    </location>
</feature>
<dbReference type="PROSITE" id="PS00138">
    <property type="entry name" value="SUBTILASE_SER"/>
    <property type="match status" value="1"/>
</dbReference>
<reference evidence="12 13" key="1">
    <citation type="submission" date="2024-10" db="EMBL/GenBank/DDBJ databases">
        <authorList>
            <person name="Topkara A.R."/>
            <person name="Saygin H."/>
        </authorList>
    </citation>
    <scope>NUCLEOTIDE SEQUENCE [LARGE SCALE GENOMIC DNA]</scope>
    <source>
        <strain evidence="12 13">M3C6</strain>
    </source>
</reference>
<dbReference type="PROSITE" id="PS00137">
    <property type="entry name" value="SUBTILASE_HIS"/>
    <property type="match status" value="1"/>
</dbReference>
<dbReference type="PRINTS" id="PR00723">
    <property type="entry name" value="SUBTILISIN"/>
</dbReference>
<dbReference type="InterPro" id="IPR013783">
    <property type="entry name" value="Ig-like_fold"/>
</dbReference>
<evidence type="ECO:0000259" key="10">
    <source>
        <dbReference type="Pfam" id="PF00082"/>
    </source>
</evidence>
<evidence type="ECO:0000313" key="12">
    <source>
        <dbReference type="EMBL" id="MFG1709635.1"/>
    </source>
</evidence>
<evidence type="ECO:0000259" key="11">
    <source>
        <dbReference type="Pfam" id="PF02225"/>
    </source>
</evidence>